<dbReference type="PANTHER" id="PTHR34133">
    <property type="entry name" value="OS07G0633000 PROTEIN"/>
    <property type="match status" value="1"/>
</dbReference>
<evidence type="ECO:0008006" key="4">
    <source>
        <dbReference type="Google" id="ProtNLM"/>
    </source>
</evidence>
<gene>
    <name evidence="2" type="ORF">TrLO_g10120</name>
</gene>
<evidence type="ECO:0000313" key="2">
    <source>
        <dbReference type="EMBL" id="GMH66449.1"/>
    </source>
</evidence>
<name>A0A9W7A688_9STRA</name>
<protein>
    <recommendedName>
        <fullName evidence="4">START domain-containing protein</fullName>
    </recommendedName>
</protein>
<dbReference type="OrthoDB" id="496281at2759"/>
<dbReference type="PANTHER" id="PTHR34133:SF8">
    <property type="entry name" value="OS07G0633000 PROTEIN"/>
    <property type="match status" value="1"/>
</dbReference>
<keyword evidence="3" id="KW-1185">Reference proteome</keyword>
<comment type="caution">
    <text evidence="2">The sequence shown here is derived from an EMBL/GenBank/DDBJ whole genome shotgun (WGS) entry which is preliminary data.</text>
</comment>
<proteinExistence type="predicted"/>
<organism evidence="2 3">
    <name type="scientific">Triparma laevis f. longispina</name>
    <dbReference type="NCBI Taxonomy" id="1714387"/>
    <lineage>
        <taxon>Eukaryota</taxon>
        <taxon>Sar</taxon>
        <taxon>Stramenopiles</taxon>
        <taxon>Ochrophyta</taxon>
        <taxon>Bolidophyceae</taxon>
        <taxon>Parmales</taxon>
        <taxon>Triparmaceae</taxon>
        <taxon>Triparma</taxon>
    </lineage>
</organism>
<dbReference type="Pfam" id="PF09366">
    <property type="entry name" value="DUF1997"/>
    <property type="match status" value="1"/>
</dbReference>
<dbReference type="EMBL" id="BRXW01000561">
    <property type="protein sequence ID" value="GMH66449.1"/>
    <property type="molecule type" value="Genomic_DNA"/>
</dbReference>
<dbReference type="AlphaFoldDB" id="A0A9W7A688"/>
<evidence type="ECO:0000256" key="1">
    <source>
        <dbReference type="SAM" id="SignalP"/>
    </source>
</evidence>
<feature type="signal peptide" evidence="1">
    <location>
        <begin position="1"/>
        <end position="20"/>
    </location>
</feature>
<dbReference type="Proteomes" id="UP001165122">
    <property type="component" value="Unassembled WGS sequence"/>
</dbReference>
<dbReference type="InterPro" id="IPR018971">
    <property type="entry name" value="DUF1997"/>
</dbReference>
<sequence length="245" mass="27222">MRFLILLTIISISLISVVNPLSTPPKPPRSFDPAFRKEVLTRTSPHFELNKQTGSISFGSTIKLTTTLTSTPSQPLINSWLNDIPSISKSIWDPTLIHPLPPPHTYRLSLITLNFFTLSLSPTVDCALETKQNRKSENIFYLTSINFEPNVKILPGLNIDASKMGIIIEVIGQMKPTPTGVTGAIGFQTSGVLPQGLRMLPEGVLREGVGKVNEVIGRFAEGNFRRGSRREFGEWRRRREEEGGL</sequence>
<feature type="chain" id="PRO_5040984443" description="START domain-containing protein" evidence="1">
    <location>
        <begin position="21"/>
        <end position="245"/>
    </location>
</feature>
<keyword evidence="1" id="KW-0732">Signal</keyword>
<accession>A0A9W7A688</accession>
<evidence type="ECO:0000313" key="3">
    <source>
        <dbReference type="Proteomes" id="UP001165122"/>
    </source>
</evidence>
<reference evidence="3" key="1">
    <citation type="journal article" date="2023" name="Commun. Biol.">
        <title>Genome analysis of Parmales, the sister group of diatoms, reveals the evolutionary specialization of diatoms from phago-mixotrophs to photoautotrophs.</title>
        <authorList>
            <person name="Ban H."/>
            <person name="Sato S."/>
            <person name="Yoshikawa S."/>
            <person name="Yamada K."/>
            <person name="Nakamura Y."/>
            <person name="Ichinomiya M."/>
            <person name="Sato N."/>
            <person name="Blanc-Mathieu R."/>
            <person name="Endo H."/>
            <person name="Kuwata A."/>
            <person name="Ogata H."/>
        </authorList>
    </citation>
    <scope>NUCLEOTIDE SEQUENCE [LARGE SCALE GENOMIC DNA]</scope>
    <source>
        <strain evidence="3">NIES 3700</strain>
    </source>
</reference>